<reference evidence="1" key="1">
    <citation type="journal article" date="2002" name="J. Bacteriol.">
        <title>Type 1 capsule genes of Staphylococcus aureus are carried in a staphylococcal cassette chromosome genetic element.</title>
        <authorList>
            <person name="Luong T.T."/>
            <person name="Ouyang S."/>
            <person name="Bush K."/>
            <person name="Lee C.Y."/>
        </authorList>
    </citation>
    <scope>NUCLEOTIDE SEQUENCE</scope>
    <source>
        <strain evidence="1">M</strain>
    </source>
</reference>
<name>Q936E7_STAAU</name>
<proteinExistence type="predicted"/>
<accession>Q936E7</accession>
<organism evidence="1">
    <name type="scientific">Staphylococcus aureus</name>
    <dbReference type="NCBI Taxonomy" id="1280"/>
    <lineage>
        <taxon>Bacteria</taxon>
        <taxon>Bacillati</taxon>
        <taxon>Bacillota</taxon>
        <taxon>Bacilli</taxon>
        <taxon>Bacillales</taxon>
        <taxon>Staphylococcaceae</taxon>
        <taxon>Staphylococcus</taxon>
    </lineage>
</organism>
<dbReference type="EMBL" id="U10927">
    <property type="protein sequence ID" value="AAL26691.1"/>
    <property type="molecule type" value="Genomic_DNA"/>
</dbReference>
<protein>
    <submittedName>
        <fullName evidence="1">Uncharacterized protein</fullName>
    </submittedName>
</protein>
<dbReference type="AlphaFoldDB" id="Q936E7"/>
<evidence type="ECO:0000313" key="1">
    <source>
        <dbReference type="EMBL" id="AAL26691.1"/>
    </source>
</evidence>
<sequence>MANVEGIIHAADTPCIIRPKISNAGKFVIIINAEPIILNNKPIFVIFTRPILSARPPVPTTNMPENSAVRLTAILIVPISAPKLRCKFGTTFTSDCANNQNVITPNTIPKINLLPPRYVSFMLVISFKVI</sequence>